<dbReference type="EMBL" id="JAFBMS010000237">
    <property type="protein sequence ID" value="KAG9332773.1"/>
    <property type="molecule type" value="Genomic_DNA"/>
</dbReference>
<proteinExistence type="predicted"/>
<comment type="caution">
    <text evidence="1">The sequence shown here is derived from an EMBL/GenBank/DDBJ whole genome shotgun (WGS) entry which is preliminary data.</text>
</comment>
<accession>A0A8T2MYF7</accession>
<protein>
    <submittedName>
        <fullName evidence="1">Uncharacterized protein</fullName>
    </submittedName>
</protein>
<feature type="non-terminal residue" evidence="1">
    <location>
        <position position="1"/>
    </location>
</feature>
<name>A0A8T2MYF7_9TELE</name>
<evidence type="ECO:0000313" key="2">
    <source>
        <dbReference type="Proteomes" id="UP000824540"/>
    </source>
</evidence>
<sequence length="113" mass="12328">MKQQIYALQMGHVDTPVECRLCLIRWGDGLVQPVYSHRDTTDSLSSQASERSHAFWMNYFPCRSAGLDFLFEEAEGRMGAGPPTADPRPDQLGQASGVLAGGQEVVITGQKSA</sequence>
<dbReference type="AlphaFoldDB" id="A0A8T2MYF7"/>
<keyword evidence="2" id="KW-1185">Reference proteome</keyword>
<evidence type="ECO:0000313" key="1">
    <source>
        <dbReference type="EMBL" id="KAG9332773.1"/>
    </source>
</evidence>
<dbReference type="Proteomes" id="UP000824540">
    <property type="component" value="Unassembled WGS sequence"/>
</dbReference>
<organism evidence="1 2">
    <name type="scientific">Albula glossodonta</name>
    <name type="common">roundjaw bonefish</name>
    <dbReference type="NCBI Taxonomy" id="121402"/>
    <lineage>
        <taxon>Eukaryota</taxon>
        <taxon>Metazoa</taxon>
        <taxon>Chordata</taxon>
        <taxon>Craniata</taxon>
        <taxon>Vertebrata</taxon>
        <taxon>Euteleostomi</taxon>
        <taxon>Actinopterygii</taxon>
        <taxon>Neopterygii</taxon>
        <taxon>Teleostei</taxon>
        <taxon>Albuliformes</taxon>
        <taxon>Albulidae</taxon>
        <taxon>Albula</taxon>
    </lineage>
</organism>
<reference evidence="1" key="1">
    <citation type="thesis" date="2021" institute="BYU ScholarsArchive" country="Provo, UT, USA">
        <title>Applications of and Algorithms for Genome Assembly and Genomic Analyses with an Emphasis on Marine Teleosts.</title>
        <authorList>
            <person name="Pickett B.D."/>
        </authorList>
    </citation>
    <scope>NUCLEOTIDE SEQUENCE</scope>
    <source>
        <strain evidence="1">HI-2016</strain>
    </source>
</reference>
<gene>
    <name evidence="1" type="ORF">JZ751_014872</name>
</gene>